<protein>
    <submittedName>
        <fullName evidence="1">Uncharacterized protein</fullName>
    </submittedName>
</protein>
<organism evidence="1 2">
    <name type="scientific">Rhizobium esperanzae</name>
    <dbReference type="NCBI Taxonomy" id="1967781"/>
    <lineage>
        <taxon>Bacteria</taxon>
        <taxon>Pseudomonadati</taxon>
        <taxon>Pseudomonadota</taxon>
        <taxon>Alphaproteobacteria</taxon>
        <taxon>Hyphomicrobiales</taxon>
        <taxon>Rhizobiaceae</taxon>
        <taxon>Rhizobium/Agrobacterium group</taxon>
        <taxon>Rhizobium</taxon>
    </lineage>
</organism>
<comment type="caution">
    <text evidence="1">The sequence shown here is derived from an EMBL/GenBank/DDBJ whole genome shotgun (WGS) entry which is preliminary data.</text>
</comment>
<dbReference type="EMBL" id="JACIHI010000012">
    <property type="protein sequence ID" value="MBB4441606.1"/>
    <property type="molecule type" value="Genomic_DNA"/>
</dbReference>
<proteinExistence type="predicted"/>
<dbReference type="RefSeq" id="WP_131624547.1">
    <property type="nucleotide sequence ID" value="NZ_JACIHI010000012.1"/>
</dbReference>
<name>A0A7W6XXD4_9HYPH</name>
<accession>A0A7W6XXD4</accession>
<gene>
    <name evidence="1" type="ORF">GGE15_004895</name>
</gene>
<sequence>MEKLVTGLCGDFPRPSLDADEKPVLLNQSLLLKVRSEINSVVAIGLRRAFEIAVLNTCMEVFRCMSAPHLERQA</sequence>
<reference evidence="1 2" key="1">
    <citation type="submission" date="2020-08" db="EMBL/GenBank/DDBJ databases">
        <title>Genomic Encyclopedia of Type Strains, Phase IV (KMG-V): Genome sequencing to study the core and pangenomes of soil and plant-associated prokaryotes.</title>
        <authorList>
            <person name="Whitman W."/>
        </authorList>
    </citation>
    <scope>NUCLEOTIDE SEQUENCE [LARGE SCALE GENOMIC DNA]</scope>
    <source>
        <strain evidence="1 2">SEMIA 414</strain>
    </source>
</reference>
<dbReference type="Proteomes" id="UP000533724">
    <property type="component" value="Unassembled WGS sequence"/>
</dbReference>
<evidence type="ECO:0000313" key="2">
    <source>
        <dbReference type="Proteomes" id="UP000533724"/>
    </source>
</evidence>
<dbReference type="AlphaFoldDB" id="A0A7W6XXD4"/>
<evidence type="ECO:0000313" key="1">
    <source>
        <dbReference type="EMBL" id="MBB4441606.1"/>
    </source>
</evidence>